<dbReference type="Proteomes" id="UP000266272">
    <property type="component" value="Unassembled WGS sequence"/>
</dbReference>
<reference evidence="1 2" key="1">
    <citation type="journal article" date="2018" name="PLoS Pathog.">
        <title>Evolution of structural diversity of trichothecenes, a family of toxins produced by plant pathogenic and entomopathogenic fungi.</title>
        <authorList>
            <person name="Proctor R.H."/>
            <person name="McCormick S.P."/>
            <person name="Kim H.S."/>
            <person name="Cardoza R.E."/>
            <person name="Stanley A.M."/>
            <person name="Lindo L."/>
            <person name="Kelly A."/>
            <person name="Brown D.W."/>
            <person name="Lee T."/>
            <person name="Vaughan M.M."/>
            <person name="Alexander N.J."/>
            <person name="Busman M."/>
            <person name="Gutierrez S."/>
        </authorList>
    </citation>
    <scope>NUCLEOTIDE SEQUENCE [LARGE SCALE GENOMIC DNA]</scope>
    <source>
        <strain evidence="1 2">IBT 40837</strain>
    </source>
</reference>
<evidence type="ECO:0000313" key="2">
    <source>
        <dbReference type="Proteomes" id="UP000266272"/>
    </source>
</evidence>
<proteinExistence type="predicted"/>
<protein>
    <submittedName>
        <fullName evidence="1">Uncharacterized protein</fullName>
    </submittedName>
</protein>
<name>A0A395NSX2_TRIAR</name>
<keyword evidence="2" id="KW-1185">Reference proteome</keyword>
<accession>A0A395NSX2</accession>
<evidence type="ECO:0000313" key="1">
    <source>
        <dbReference type="EMBL" id="RFU79180.1"/>
    </source>
</evidence>
<organism evidence="1 2">
    <name type="scientific">Trichoderma arundinaceum</name>
    <dbReference type="NCBI Taxonomy" id="490622"/>
    <lineage>
        <taxon>Eukaryota</taxon>
        <taxon>Fungi</taxon>
        <taxon>Dikarya</taxon>
        <taxon>Ascomycota</taxon>
        <taxon>Pezizomycotina</taxon>
        <taxon>Sordariomycetes</taxon>
        <taxon>Hypocreomycetidae</taxon>
        <taxon>Hypocreales</taxon>
        <taxon>Hypocreaceae</taxon>
        <taxon>Trichoderma</taxon>
    </lineage>
</organism>
<dbReference type="EMBL" id="PXOA01000172">
    <property type="protein sequence ID" value="RFU79180.1"/>
    <property type="molecule type" value="Genomic_DNA"/>
</dbReference>
<gene>
    <name evidence="1" type="ORF">TARUN_3036</name>
</gene>
<sequence length="169" mass="17716">MSAVTFETTERGISLEVNQETFALRLTREGLTPDPLSLVVISEKPKLELQICGKSTSVPGNATATNEYVNRTDGDPMDVDSHQWLDTSARLRPEPLYTQWDDGNHSMQSTATAATAATATAAIDATATAAIDATAIAATAATAAMVHVGGDAPRSFAAMQGNGTVSFWA</sequence>
<comment type="caution">
    <text evidence="1">The sequence shown here is derived from an EMBL/GenBank/DDBJ whole genome shotgun (WGS) entry which is preliminary data.</text>
</comment>
<dbReference type="AlphaFoldDB" id="A0A395NSX2"/>